<accession>A0A2N9LG78</accession>
<dbReference type="AlphaFoldDB" id="A0A2N9LG78"/>
<feature type="compositionally biased region" description="Acidic residues" evidence="1">
    <location>
        <begin position="151"/>
        <end position="171"/>
    </location>
</feature>
<proteinExistence type="predicted"/>
<organism evidence="3 4">
    <name type="scientific">Candidatus Sulfuritelmatomonas gaucii</name>
    <dbReference type="NCBI Taxonomy" id="2043161"/>
    <lineage>
        <taxon>Bacteria</taxon>
        <taxon>Pseudomonadati</taxon>
        <taxon>Acidobacteriota</taxon>
        <taxon>Terriglobia</taxon>
        <taxon>Terriglobales</taxon>
        <taxon>Acidobacteriaceae</taxon>
        <taxon>Candidatus Sulfuritelmatomonas</taxon>
    </lineage>
</organism>
<feature type="region of interest" description="Disordered" evidence="1">
    <location>
        <begin position="146"/>
        <end position="197"/>
    </location>
</feature>
<dbReference type="SUPFAM" id="SSF56281">
    <property type="entry name" value="Metallo-hydrolase/oxidoreductase"/>
    <property type="match status" value="1"/>
</dbReference>
<dbReference type="InterPro" id="IPR052533">
    <property type="entry name" value="WalJ/YycJ-like"/>
</dbReference>
<evidence type="ECO:0000313" key="4">
    <source>
        <dbReference type="Proteomes" id="UP000239735"/>
    </source>
</evidence>
<dbReference type="Gene3D" id="3.60.15.10">
    <property type="entry name" value="Ribonuclease Z/Hydroxyacylglutathione hydrolase-like"/>
    <property type="match status" value="2"/>
</dbReference>
<dbReference type="InterPro" id="IPR036866">
    <property type="entry name" value="RibonucZ/Hydroxyglut_hydro"/>
</dbReference>
<dbReference type="PANTHER" id="PTHR47619:SF1">
    <property type="entry name" value="EXODEOXYRIBONUCLEASE WALJ"/>
    <property type="match status" value="1"/>
</dbReference>
<dbReference type="InterPro" id="IPR001279">
    <property type="entry name" value="Metallo-B-lactamas"/>
</dbReference>
<feature type="domain" description="Metallo-beta-lactamase" evidence="2">
    <location>
        <begin position="45"/>
        <end position="299"/>
    </location>
</feature>
<name>A0A2N9LG78_9BACT</name>
<evidence type="ECO:0000313" key="3">
    <source>
        <dbReference type="EMBL" id="SPE22035.1"/>
    </source>
</evidence>
<reference evidence="4" key="1">
    <citation type="submission" date="2018-02" db="EMBL/GenBank/DDBJ databases">
        <authorList>
            <person name="Hausmann B."/>
        </authorList>
    </citation>
    <scope>NUCLEOTIDE SEQUENCE [LARGE SCALE GENOMIC DNA]</scope>
    <source>
        <strain evidence="4">Peat soil MAG SbA5</strain>
    </source>
</reference>
<evidence type="ECO:0000259" key="2">
    <source>
        <dbReference type="SMART" id="SM00849"/>
    </source>
</evidence>
<dbReference type="SMART" id="SM00849">
    <property type="entry name" value="Lactamase_B"/>
    <property type="match status" value="1"/>
</dbReference>
<protein>
    <submittedName>
        <fullName evidence="3">Metallo-beta-lactamase family protein</fullName>
    </submittedName>
</protein>
<evidence type="ECO:0000256" key="1">
    <source>
        <dbReference type="SAM" id="MobiDB-lite"/>
    </source>
</evidence>
<dbReference type="Pfam" id="PF00753">
    <property type="entry name" value="Lactamase_B"/>
    <property type="match status" value="1"/>
</dbReference>
<dbReference type="PANTHER" id="PTHR47619">
    <property type="entry name" value="METALLO-HYDROLASE YYCJ-RELATED"/>
    <property type="match status" value="1"/>
</dbReference>
<dbReference type="Proteomes" id="UP000239735">
    <property type="component" value="Unassembled WGS sequence"/>
</dbReference>
<gene>
    <name evidence="3" type="ORF">SBA5_330077</name>
</gene>
<sequence length="368" mass="40722">MRPRHKSDSRRQLQIVLIAVFRATLRPSRYPQFMVRFTVLASGSKGNSTVVSGGRTRILIDAGLSCRELFRRMKLAGEDPATLDAIVITHEHQDHVNGLAVTARKLGIPVYFTEATHRAWMRWLTPRRQMTYAQWVELCRKQAAERQAELDSPESESADCAGDPEEAEADEQLQTAATPDAEDPAPAPVSAGPPSLKEDPTWLPAVEYFQSGQPFSIGDIGLSPFTIPHDAADPVGFVCTVERVRLGFATDLGYIPPNVMQQLQNLDLLLLESNHDLEMLRDGPYPWSVKQRVLSRVGHLSNDATAEFLSSAYDGQAAYIILAHLSENNNLPELARVAAERALMGRASLLANRLLLAEQHQPLSPISF</sequence>
<dbReference type="EMBL" id="OKRB01000090">
    <property type="protein sequence ID" value="SPE22035.1"/>
    <property type="molecule type" value="Genomic_DNA"/>
</dbReference>